<feature type="domain" description="N-acetyltransferase" evidence="2">
    <location>
        <begin position="4"/>
        <end position="162"/>
    </location>
</feature>
<dbReference type="InterPro" id="IPR000182">
    <property type="entry name" value="GNAT_dom"/>
</dbReference>
<dbReference type="EMBL" id="JBHMFB010000016">
    <property type="protein sequence ID" value="MFB9089120.1"/>
    <property type="molecule type" value="Genomic_DNA"/>
</dbReference>
<dbReference type="Gene3D" id="3.40.630.30">
    <property type="match status" value="1"/>
</dbReference>
<sequence>MDSIVIREIKKEDNQQIAAVIREVFIADNFPKTGTAFADAQLDFMFEAYNKPRATYFVVESEGKIIGGAGISQLENSTENICELQKMYFLQEARGKGIGFQMIQKCLKNAAELGYEKCYLETLPEMLTAQHLYKKAGFEYLCAPMGNTGHTTCPVWMIKQLTTDNE</sequence>
<dbReference type="PANTHER" id="PTHR13947:SF37">
    <property type="entry name" value="LD18367P"/>
    <property type="match status" value="1"/>
</dbReference>
<accession>A0ABV5GDD2</accession>
<reference evidence="3 4" key="1">
    <citation type="submission" date="2024-09" db="EMBL/GenBank/DDBJ databases">
        <authorList>
            <person name="Sun Q."/>
            <person name="Mori K."/>
        </authorList>
    </citation>
    <scope>NUCLEOTIDE SEQUENCE [LARGE SCALE GENOMIC DNA]</scope>
    <source>
        <strain evidence="3 4">CECT 8460</strain>
    </source>
</reference>
<dbReference type="InterPro" id="IPR050769">
    <property type="entry name" value="NAT_camello-type"/>
</dbReference>
<gene>
    <name evidence="3" type="ORF">ACFFUU_05865</name>
</gene>
<evidence type="ECO:0000313" key="4">
    <source>
        <dbReference type="Proteomes" id="UP001589576"/>
    </source>
</evidence>
<comment type="caution">
    <text evidence="3">The sequence shown here is derived from an EMBL/GenBank/DDBJ whole genome shotgun (WGS) entry which is preliminary data.</text>
</comment>
<keyword evidence="3" id="KW-0012">Acyltransferase</keyword>
<dbReference type="EC" id="2.3.-.-" evidence="3"/>
<name>A0ABV5GDD2_9FLAO</name>
<keyword evidence="1 3" id="KW-0808">Transferase</keyword>
<dbReference type="RefSeq" id="WP_290286074.1">
    <property type="nucleotide sequence ID" value="NZ_JAUFQN010000019.1"/>
</dbReference>
<evidence type="ECO:0000313" key="3">
    <source>
        <dbReference type="EMBL" id="MFB9089120.1"/>
    </source>
</evidence>
<protein>
    <submittedName>
        <fullName evidence="3">GNAT family N-acetyltransferase</fullName>
        <ecNumber evidence="3">2.3.-.-</ecNumber>
    </submittedName>
</protein>
<dbReference type="Pfam" id="PF00583">
    <property type="entry name" value="Acetyltransf_1"/>
    <property type="match status" value="1"/>
</dbReference>
<dbReference type="SUPFAM" id="SSF55729">
    <property type="entry name" value="Acyl-CoA N-acyltransferases (Nat)"/>
    <property type="match status" value="1"/>
</dbReference>
<organism evidence="3 4">
    <name type="scientific">Flavobacterium paronense</name>
    <dbReference type="NCBI Taxonomy" id="1392775"/>
    <lineage>
        <taxon>Bacteria</taxon>
        <taxon>Pseudomonadati</taxon>
        <taxon>Bacteroidota</taxon>
        <taxon>Flavobacteriia</taxon>
        <taxon>Flavobacteriales</taxon>
        <taxon>Flavobacteriaceae</taxon>
        <taxon>Flavobacterium</taxon>
    </lineage>
</organism>
<evidence type="ECO:0000256" key="1">
    <source>
        <dbReference type="ARBA" id="ARBA00022679"/>
    </source>
</evidence>
<proteinExistence type="predicted"/>
<evidence type="ECO:0000259" key="2">
    <source>
        <dbReference type="PROSITE" id="PS51186"/>
    </source>
</evidence>
<dbReference type="Proteomes" id="UP001589576">
    <property type="component" value="Unassembled WGS sequence"/>
</dbReference>
<keyword evidence="4" id="KW-1185">Reference proteome</keyword>
<dbReference type="PANTHER" id="PTHR13947">
    <property type="entry name" value="GNAT FAMILY N-ACETYLTRANSFERASE"/>
    <property type="match status" value="1"/>
</dbReference>
<dbReference type="GO" id="GO:0016746">
    <property type="term" value="F:acyltransferase activity"/>
    <property type="evidence" value="ECO:0007669"/>
    <property type="project" value="UniProtKB-KW"/>
</dbReference>
<dbReference type="InterPro" id="IPR016181">
    <property type="entry name" value="Acyl_CoA_acyltransferase"/>
</dbReference>
<dbReference type="PROSITE" id="PS51186">
    <property type="entry name" value="GNAT"/>
    <property type="match status" value="1"/>
</dbReference>
<dbReference type="CDD" id="cd04301">
    <property type="entry name" value="NAT_SF"/>
    <property type="match status" value="1"/>
</dbReference>